<dbReference type="GO" id="GO:0001080">
    <property type="term" value="P:nitrogen catabolite activation of transcription from RNA polymerase II promoter"/>
    <property type="evidence" value="ECO:0007669"/>
    <property type="project" value="TreeGrafter"/>
</dbReference>
<organism evidence="5 6">
    <name type="scientific">Leucosporidium creatinivorum</name>
    <dbReference type="NCBI Taxonomy" id="106004"/>
    <lineage>
        <taxon>Eukaryota</taxon>
        <taxon>Fungi</taxon>
        <taxon>Dikarya</taxon>
        <taxon>Basidiomycota</taxon>
        <taxon>Pucciniomycotina</taxon>
        <taxon>Microbotryomycetes</taxon>
        <taxon>Leucosporidiales</taxon>
        <taxon>Leucosporidium</taxon>
    </lineage>
</organism>
<dbReference type="PROSITE" id="PS50048">
    <property type="entry name" value="ZN2_CY6_FUNGAL_2"/>
    <property type="match status" value="1"/>
</dbReference>
<dbReference type="SMART" id="SM00906">
    <property type="entry name" value="Fungal_trans"/>
    <property type="match status" value="1"/>
</dbReference>
<dbReference type="GO" id="GO:0000981">
    <property type="term" value="F:DNA-binding transcription factor activity, RNA polymerase II-specific"/>
    <property type="evidence" value="ECO:0007669"/>
    <property type="project" value="InterPro"/>
</dbReference>
<keyword evidence="2" id="KW-0539">Nucleus</keyword>
<feature type="compositionally biased region" description="Pro residues" evidence="3">
    <location>
        <begin position="92"/>
        <end position="104"/>
    </location>
</feature>
<dbReference type="AlphaFoldDB" id="A0A1Y2FJJ5"/>
<dbReference type="InterPro" id="IPR036864">
    <property type="entry name" value="Zn2-C6_fun-type_DNA-bd_sf"/>
</dbReference>
<accession>A0A1Y2FJJ5</accession>
<dbReference type="GO" id="GO:0008270">
    <property type="term" value="F:zinc ion binding"/>
    <property type="evidence" value="ECO:0007669"/>
    <property type="project" value="InterPro"/>
</dbReference>
<dbReference type="InterPro" id="IPR007219">
    <property type="entry name" value="XnlR_reg_dom"/>
</dbReference>
<dbReference type="InterPro" id="IPR050797">
    <property type="entry name" value="Carb_Metab_Trans_Reg"/>
</dbReference>
<evidence type="ECO:0000256" key="2">
    <source>
        <dbReference type="ARBA" id="ARBA00023242"/>
    </source>
</evidence>
<evidence type="ECO:0000256" key="1">
    <source>
        <dbReference type="ARBA" id="ARBA00022723"/>
    </source>
</evidence>
<dbReference type="InParanoid" id="A0A1Y2FJJ5"/>
<sequence length="698" mass="76488">MDLAASSASLVGPAATGRARRSRKDRPCDACRKNKHSCIRPSKEQPCVSCAARERPCTFEMGPTKRVRKETVKEGSEGPSSNVGANTSAAPPAFPAPLPPPAPPRSFNNSNAAEPSVFQLLRSIRLNADELDSVPFDGQDDHPTLDNDLTSPSESHFFASNSISDLTLTSDQRSGSTDVAFRQVSTDHRRPAFFIRHPARVYGGEARDGKGFWERAEGILTSGGWAGKEADLVDVFLNKTLPAYPIMSSTRLKAAFAERGVQSGEGSTPYAVLTAILAHTTTYLPTLRPHHKPLWNLVLDSMEDEYRQPRLQTLQLALLVLSSRPTLNSGQNSIGIARAIGAAQLLGLHMDPSEWKLPAWEKSIRKRLWWGLLIHDKFRALLCGRPSNLHSSNYNVPIPTLSDGDNDSNQSPESMQSFISLCRLTKILDTILTEFYTVQVNLSQSPTSRLHTLEAISADLDLFAQSLPLALRLPTTPPLIASPTGVRSFQLMHLGIQIIVMRLTLECIESTSQWQLVTALRAAYKLSLTVVEWCESLLPGDLDTFWTPYSAAHLSNTSALVLRTAIRSTGLDETLRASCKLLLSRFINTLQAHYSSTAWDVSTATLDRTANLVKSAEEVLPEMKELIEVCKVDEGAAAYGSTPSPPQFNMSDILLDNSDPYWWMSGTGMSTVPNGFFNGTFTPDFTSYETYSGGGGFL</sequence>
<evidence type="ECO:0000313" key="6">
    <source>
        <dbReference type="Proteomes" id="UP000193467"/>
    </source>
</evidence>
<evidence type="ECO:0000259" key="4">
    <source>
        <dbReference type="PROSITE" id="PS50048"/>
    </source>
</evidence>
<dbReference type="SUPFAM" id="SSF57701">
    <property type="entry name" value="Zn2/Cys6 DNA-binding domain"/>
    <property type="match status" value="1"/>
</dbReference>
<dbReference type="FunCoup" id="A0A1Y2FJJ5">
    <property type="interactions" value="144"/>
</dbReference>
<keyword evidence="6" id="KW-1185">Reference proteome</keyword>
<reference evidence="5 6" key="1">
    <citation type="submission" date="2016-07" db="EMBL/GenBank/DDBJ databases">
        <title>Pervasive Adenine N6-methylation of Active Genes in Fungi.</title>
        <authorList>
            <consortium name="DOE Joint Genome Institute"/>
            <person name="Mondo S.J."/>
            <person name="Dannebaum R.O."/>
            <person name="Kuo R.C."/>
            <person name="Labutti K."/>
            <person name="Haridas S."/>
            <person name="Kuo A."/>
            <person name="Salamov A."/>
            <person name="Ahrendt S.R."/>
            <person name="Lipzen A."/>
            <person name="Sullivan W."/>
            <person name="Andreopoulos W.B."/>
            <person name="Clum A."/>
            <person name="Lindquist E."/>
            <person name="Daum C."/>
            <person name="Ramamoorthy G.K."/>
            <person name="Gryganskyi A."/>
            <person name="Culley D."/>
            <person name="Magnuson J.K."/>
            <person name="James T.Y."/>
            <person name="O'Malley M.A."/>
            <person name="Stajich J.E."/>
            <person name="Spatafora J.W."/>
            <person name="Visel A."/>
            <person name="Grigoriev I.V."/>
        </authorList>
    </citation>
    <scope>NUCLEOTIDE SEQUENCE [LARGE SCALE GENOMIC DNA]</scope>
    <source>
        <strain evidence="5 6">62-1032</strain>
    </source>
</reference>
<dbReference type="InterPro" id="IPR001138">
    <property type="entry name" value="Zn2Cys6_DnaBD"/>
</dbReference>
<dbReference type="GO" id="GO:0005634">
    <property type="term" value="C:nucleus"/>
    <property type="evidence" value="ECO:0007669"/>
    <property type="project" value="TreeGrafter"/>
</dbReference>
<feature type="region of interest" description="Disordered" evidence="3">
    <location>
        <begin position="132"/>
        <end position="153"/>
    </location>
</feature>
<dbReference type="OrthoDB" id="2123952at2759"/>
<dbReference type="PANTHER" id="PTHR31668:SF4">
    <property type="entry name" value="TRANSCRIPTIONAL ACTIVATOR PROTEIN DAL81"/>
    <property type="match status" value="1"/>
</dbReference>
<dbReference type="CDD" id="cd12148">
    <property type="entry name" value="fungal_TF_MHR"/>
    <property type="match status" value="1"/>
</dbReference>
<keyword evidence="1" id="KW-0479">Metal-binding</keyword>
<dbReference type="Pfam" id="PF04082">
    <property type="entry name" value="Fungal_trans"/>
    <property type="match status" value="1"/>
</dbReference>
<dbReference type="PROSITE" id="PS00463">
    <property type="entry name" value="ZN2_CY6_FUNGAL_1"/>
    <property type="match status" value="1"/>
</dbReference>
<proteinExistence type="predicted"/>
<dbReference type="GO" id="GO:0006351">
    <property type="term" value="P:DNA-templated transcription"/>
    <property type="evidence" value="ECO:0007669"/>
    <property type="project" value="InterPro"/>
</dbReference>
<dbReference type="EMBL" id="MCGR01000018">
    <property type="protein sequence ID" value="ORY84141.1"/>
    <property type="molecule type" value="Genomic_DNA"/>
</dbReference>
<dbReference type="Proteomes" id="UP000193467">
    <property type="component" value="Unassembled WGS sequence"/>
</dbReference>
<dbReference type="Gene3D" id="4.10.240.10">
    <property type="entry name" value="Zn(2)-C6 fungal-type DNA-binding domain"/>
    <property type="match status" value="1"/>
</dbReference>
<protein>
    <submittedName>
        <fullName evidence="5">Fungal-specific transcription factor domain-domain-containing protein</fullName>
    </submittedName>
</protein>
<gene>
    <name evidence="5" type="ORF">BCR35DRAFT_62038</name>
</gene>
<dbReference type="PANTHER" id="PTHR31668">
    <property type="entry name" value="GLUCOSE TRANSPORT TRANSCRIPTION REGULATOR RGT1-RELATED-RELATED"/>
    <property type="match status" value="1"/>
</dbReference>
<feature type="region of interest" description="Disordered" evidence="3">
    <location>
        <begin position="1"/>
        <end position="35"/>
    </location>
</feature>
<feature type="domain" description="Zn(2)-C6 fungal-type" evidence="4">
    <location>
        <begin position="27"/>
        <end position="59"/>
    </location>
</feature>
<dbReference type="CDD" id="cd00067">
    <property type="entry name" value="GAL4"/>
    <property type="match status" value="1"/>
</dbReference>
<evidence type="ECO:0000256" key="3">
    <source>
        <dbReference type="SAM" id="MobiDB-lite"/>
    </source>
</evidence>
<dbReference type="STRING" id="106004.A0A1Y2FJJ5"/>
<evidence type="ECO:0000313" key="5">
    <source>
        <dbReference type="EMBL" id="ORY84141.1"/>
    </source>
</evidence>
<comment type="caution">
    <text evidence="5">The sequence shown here is derived from an EMBL/GenBank/DDBJ whole genome shotgun (WGS) entry which is preliminary data.</text>
</comment>
<name>A0A1Y2FJJ5_9BASI</name>
<feature type="region of interest" description="Disordered" evidence="3">
    <location>
        <begin position="62"/>
        <end position="111"/>
    </location>
</feature>
<dbReference type="GO" id="GO:0003677">
    <property type="term" value="F:DNA binding"/>
    <property type="evidence" value="ECO:0007669"/>
    <property type="project" value="InterPro"/>
</dbReference>